<protein>
    <submittedName>
        <fullName evidence="1">Uncharacterized protein</fullName>
    </submittedName>
</protein>
<gene>
    <name evidence="1" type="ORF">HF989_06900</name>
</gene>
<comment type="caution">
    <text evidence="1">The sequence shown here is derived from an EMBL/GenBank/DDBJ whole genome shotgun (WGS) entry which is preliminary data.</text>
</comment>
<dbReference type="RefSeq" id="WP_168685113.1">
    <property type="nucleotide sequence ID" value="NZ_JAAXPF010000006.1"/>
</dbReference>
<dbReference type="Proteomes" id="UP000554284">
    <property type="component" value="Unassembled WGS sequence"/>
</dbReference>
<evidence type="ECO:0000313" key="2">
    <source>
        <dbReference type="Proteomes" id="UP000554284"/>
    </source>
</evidence>
<dbReference type="AlphaFoldDB" id="A0A7X6LSK1"/>
<proteinExistence type="predicted"/>
<organism evidence="1 2">
    <name type="scientific">Corynebacterium mucifaciens</name>
    <dbReference type="NCBI Taxonomy" id="57171"/>
    <lineage>
        <taxon>Bacteria</taxon>
        <taxon>Bacillati</taxon>
        <taxon>Actinomycetota</taxon>
        <taxon>Actinomycetes</taxon>
        <taxon>Mycobacteriales</taxon>
        <taxon>Corynebacteriaceae</taxon>
        <taxon>Corynebacterium</taxon>
    </lineage>
</organism>
<reference evidence="1 2" key="1">
    <citation type="submission" date="2020-04" db="EMBL/GenBank/DDBJ databases">
        <title>MicrobeNet Type strains.</title>
        <authorList>
            <person name="Nicholson A.C."/>
        </authorList>
    </citation>
    <scope>NUCLEOTIDE SEQUENCE [LARGE SCALE GENOMIC DNA]</scope>
    <source>
        <strain evidence="1 2">ATCC 700355</strain>
    </source>
</reference>
<sequence length="102" mass="11278">MDDLNGIADGVIATLGLIGDSSWSYLREKGSAESWTVAETAIGGIKLRIHQLDDFYILNLIHLVHDENGVIRTVDAYIPYNSDHGAKASILAEAYRKLYLED</sequence>
<dbReference type="EMBL" id="JAAXPF010000006">
    <property type="protein sequence ID" value="NKY69101.1"/>
    <property type="molecule type" value="Genomic_DNA"/>
</dbReference>
<accession>A0A7X6LSK1</accession>
<name>A0A7X6LSK1_9CORY</name>
<evidence type="ECO:0000313" key="1">
    <source>
        <dbReference type="EMBL" id="NKY69101.1"/>
    </source>
</evidence>